<dbReference type="AlphaFoldDB" id="A0A8J2NW24"/>
<dbReference type="EMBL" id="CAJVCH010071130">
    <property type="protein sequence ID" value="CAG7720497.1"/>
    <property type="molecule type" value="Genomic_DNA"/>
</dbReference>
<organism evidence="2 3">
    <name type="scientific">Allacma fusca</name>
    <dbReference type="NCBI Taxonomy" id="39272"/>
    <lineage>
        <taxon>Eukaryota</taxon>
        <taxon>Metazoa</taxon>
        <taxon>Ecdysozoa</taxon>
        <taxon>Arthropoda</taxon>
        <taxon>Hexapoda</taxon>
        <taxon>Collembola</taxon>
        <taxon>Symphypleona</taxon>
        <taxon>Sminthuridae</taxon>
        <taxon>Allacma</taxon>
    </lineage>
</organism>
<evidence type="ECO:0000256" key="1">
    <source>
        <dbReference type="SAM" id="Phobius"/>
    </source>
</evidence>
<name>A0A8J2NW24_9HEXA</name>
<proteinExistence type="predicted"/>
<keyword evidence="3" id="KW-1185">Reference proteome</keyword>
<protein>
    <submittedName>
        <fullName evidence="2">Uncharacterized protein</fullName>
    </submittedName>
</protein>
<evidence type="ECO:0000313" key="2">
    <source>
        <dbReference type="EMBL" id="CAG7720497.1"/>
    </source>
</evidence>
<reference evidence="2" key="1">
    <citation type="submission" date="2021-06" db="EMBL/GenBank/DDBJ databases">
        <authorList>
            <person name="Hodson N. C."/>
            <person name="Mongue J. A."/>
            <person name="Jaron S. K."/>
        </authorList>
    </citation>
    <scope>NUCLEOTIDE SEQUENCE</scope>
</reference>
<sequence>MLVSPPRPPRVRSYRDLVEDGYVLTIPKGSTTHTMIFGGDSGSISWKGPLKKLLDTAELFPIDSADSARNERQFFQHLLAQKSRTHLEWVTLAKETAQRIPKLVTTKEKIVCHVAREPFGLDHSHWLFEDSYSLLLRSKFQLLLSSGIYDLIKGIGRVFLKLSSAYRLKWLYGLDSTLPNTDLPANIYIFSTRNTESQSVFYLWLGANLFFGVCLLVEIFLENTLRRPE</sequence>
<keyword evidence="1" id="KW-0472">Membrane</keyword>
<comment type="caution">
    <text evidence="2">The sequence shown here is derived from an EMBL/GenBank/DDBJ whole genome shotgun (WGS) entry which is preliminary data.</text>
</comment>
<feature type="transmembrane region" description="Helical" evidence="1">
    <location>
        <begin position="201"/>
        <end position="221"/>
    </location>
</feature>
<evidence type="ECO:0000313" key="3">
    <source>
        <dbReference type="Proteomes" id="UP000708208"/>
    </source>
</evidence>
<dbReference type="Proteomes" id="UP000708208">
    <property type="component" value="Unassembled WGS sequence"/>
</dbReference>
<gene>
    <name evidence="2" type="ORF">AFUS01_LOCUS9770</name>
</gene>
<accession>A0A8J2NW24</accession>
<keyword evidence="1" id="KW-1133">Transmembrane helix</keyword>
<keyword evidence="1" id="KW-0812">Transmembrane</keyword>